<dbReference type="SMART" id="SM00829">
    <property type="entry name" value="PKS_ER"/>
    <property type="match status" value="1"/>
</dbReference>
<dbReference type="InterPro" id="IPR020843">
    <property type="entry name" value="ER"/>
</dbReference>
<dbReference type="OrthoDB" id="9787435at2"/>
<accession>A0A139SQ05</accession>
<evidence type="ECO:0000259" key="1">
    <source>
        <dbReference type="SMART" id="SM00829"/>
    </source>
</evidence>
<dbReference type="InterPro" id="IPR011032">
    <property type="entry name" value="GroES-like_sf"/>
</dbReference>
<dbReference type="Pfam" id="PF00107">
    <property type="entry name" value="ADH_zinc_N"/>
    <property type="match status" value="1"/>
</dbReference>
<protein>
    <submittedName>
        <fullName evidence="2">Alcohol dehydrogenase</fullName>
    </submittedName>
</protein>
<dbReference type="Pfam" id="PF08240">
    <property type="entry name" value="ADH_N"/>
    <property type="match status" value="1"/>
</dbReference>
<dbReference type="GO" id="GO:0016491">
    <property type="term" value="F:oxidoreductase activity"/>
    <property type="evidence" value="ECO:0007669"/>
    <property type="project" value="InterPro"/>
</dbReference>
<evidence type="ECO:0000313" key="2">
    <source>
        <dbReference type="EMBL" id="KXU36623.1"/>
    </source>
</evidence>
<dbReference type="PANTHER" id="PTHR45033:SF3">
    <property type="entry name" value="DEHYDROGENASE, PUTATIVE (AFU_ORTHOLOGUE AFUA_2G13270)-RELATED"/>
    <property type="match status" value="1"/>
</dbReference>
<dbReference type="PANTHER" id="PTHR45033">
    <property type="match status" value="1"/>
</dbReference>
<reference evidence="2 3" key="1">
    <citation type="submission" date="2016-02" db="EMBL/GenBank/DDBJ databases">
        <authorList>
            <person name="Wen L."/>
            <person name="He K."/>
            <person name="Yang H."/>
        </authorList>
    </citation>
    <scope>NUCLEOTIDE SEQUENCE [LARGE SCALE GENOMIC DNA]</scope>
    <source>
        <strain evidence="2 3">CV41</strain>
    </source>
</reference>
<feature type="domain" description="Enoyl reductase (ER)" evidence="1">
    <location>
        <begin position="7"/>
        <end position="329"/>
    </location>
</feature>
<dbReference type="Gene3D" id="3.90.180.10">
    <property type="entry name" value="Medium-chain alcohol dehydrogenases, catalytic domain"/>
    <property type="match status" value="1"/>
</dbReference>
<sequence>MQAITFTAVDSLCFGSVPEPKPAQGEVCVLLRAAALNHRDLWILRGQYAGLQWPIIPGSDGAGVVSELGAGVSRELLGREVIINPALGWGESAAAQGQAFSILGLPREGTLAERVCVPADQLAPRPEHLDWCEAAALPLAGLTAWRALVSRAQVRAGERVLISGIGGGVALFALQFAVALGAEVWATSSSPEKLVRAAELGARGGFLYTRSDWAREAVEQSGGGFDVIIDSAGGPGFESLIDAAAAGGRIAFYGSTRGNVPELALRKVFWRQLSLLGSTMGSPADWAAMLDFVNRKELRPIISAHYPLAQTAEAFALMERGEQLGKIGITI</sequence>
<evidence type="ECO:0000313" key="3">
    <source>
        <dbReference type="Proteomes" id="UP000071392"/>
    </source>
</evidence>
<organism evidence="2 3">
    <name type="scientific">Cephaloticoccus capnophilus</name>
    <dbReference type="NCBI Taxonomy" id="1548208"/>
    <lineage>
        <taxon>Bacteria</taxon>
        <taxon>Pseudomonadati</taxon>
        <taxon>Verrucomicrobiota</taxon>
        <taxon>Opitutia</taxon>
        <taxon>Opitutales</taxon>
        <taxon>Opitutaceae</taxon>
        <taxon>Cephaloticoccus</taxon>
    </lineage>
</organism>
<dbReference type="STRING" id="1548208.AXK12_03110"/>
<proteinExistence type="predicted"/>
<gene>
    <name evidence="2" type="ORF">AXK12_03110</name>
</gene>
<dbReference type="EMBL" id="LSZP01000021">
    <property type="protein sequence ID" value="KXU36623.1"/>
    <property type="molecule type" value="Genomic_DNA"/>
</dbReference>
<dbReference type="InterPro" id="IPR052711">
    <property type="entry name" value="Zinc_ADH-like"/>
</dbReference>
<name>A0A139SQ05_9BACT</name>
<keyword evidence="3" id="KW-1185">Reference proteome</keyword>
<comment type="caution">
    <text evidence="2">The sequence shown here is derived from an EMBL/GenBank/DDBJ whole genome shotgun (WGS) entry which is preliminary data.</text>
</comment>
<dbReference type="SUPFAM" id="SSF51735">
    <property type="entry name" value="NAD(P)-binding Rossmann-fold domains"/>
    <property type="match status" value="1"/>
</dbReference>
<dbReference type="InterPro" id="IPR013149">
    <property type="entry name" value="ADH-like_C"/>
</dbReference>
<dbReference type="Gene3D" id="3.40.50.720">
    <property type="entry name" value="NAD(P)-binding Rossmann-like Domain"/>
    <property type="match status" value="1"/>
</dbReference>
<dbReference type="InterPro" id="IPR036291">
    <property type="entry name" value="NAD(P)-bd_dom_sf"/>
</dbReference>
<dbReference type="InterPro" id="IPR013154">
    <property type="entry name" value="ADH-like_N"/>
</dbReference>
<dbReference type="SUPFAM" id="SSF50129">
    <property type="entry name" value="GroES-like"/>
    <property type="match status" value="1"/>
</dbReference>
<dbReference type="Proteomes" id="UP000071392">
    <property type="component" value="Unassembled WGS sequence"/>
</dbReference>
<dbReference type="AlphaFoldDB" id="A0A139SQ05"/>